<dbReference type="Proteomes" id="UP000009058">
    <property type="component" value="Chromosome 4"/>
</dbReference>
<dbReference type="OrthoDB" id="5244016at2759"/>
<accession>G4N8Z7</accession>
<evidence type="ECO:0000313" key="1">
    <source>
        <dbReference type="EMBL" id="EHA51092.1"/>
    </source>
</evidence>
<dbReference type="EMBL" id="CM001234">
    <property type="protein sequence ID" value="EHA51092.1"/>
    <property type="molecule type" value="Genomic_DNA"/>
</dbReference>
<reference key="2">
    <citation type="submission" date="2011-05" db="EMBL/GenBank/DDBJ databases">
        <title>The Genome Sequence of Magnaporthe oryzae 70-15.</title>
        <authorList>
            <consortium name="The Broad Institute Genome Sequencing Platform"/>
            <person name="Ma L.-J."/>
            <person name="Dead R."/>
            <person name="Young S.K."/>
            <person name="Zeng Q."/>
            <person name="Gargeya S."/>
            <person name="Fitzgerald M."/>
            <person name="Haas B."/>
            <person name="Abouelleil A."/>
            <person name="Alvarado L."/>
            <person name="Arachchi H.M."/>
            <person name="Berlin A."/>
            <person name="Brown A."/>
            <person name="Chapman S.B."/>
            <person name="Chen Z."/>
            <person name="Dunbar C."/>
            <person name="Freedman E."/>
            <person name="Gearin G."/>
            <person name="Gellesch M."/>
            <person name="Goldberg J."/>
            <person name="Griggs A."/>
            <person name="Gujja S."/>
            <person name="Heiman D."/>
            <person name="Howarth C."/>
            <person name="Larson L."/>
            <person name="Lui A."/>
            <person name="MacDonald P.J.P."/>
            <person name="Mehta T."/>
            <person name="Montmayeur A."/>
            <person name="Murphy C."/>
            <person name="Neiman D."/>
            <person name="Pearson M."/>
            <person name="Priest M."/>
            <person name="Roberts A."/>
            <person name="Saif S."/>
            <person name="Shea T."/>
            <person name="Shenoy N."/>
            <person name="Sisk P."/>
            <person name="Stolte C."/>
            <person name="Sykes S."/>
            <person name="Yandava C."/>
            <person name="Wortman J."/>
            <person name="Nusbaum C."/>
            <person name="Birren B."/>
        </authorList>
    </citation>
    <scope>NUCLEOTIDE SEQUENCE</scope>
    <source>
        <strain>70-15</strain>
    </source>
</reference>
<dbReference type="GeneID" id="5050008"/>
<gene>
    <name evidence="1" type="ORF">MGG_13582</name>
</gene>
<organism evidence="1 2">
    <name type="scientific">Pyricularia oryzae (strain 70-15 / ATCC MYA-4617 / FGSC 8958)</name>
    <name type="common">Rice blast fungus</name>
    <name type="synonym">Magnaporthe oryzae</name>
    <dbReference type="NCBI Taxonomy" id="242507"/>
    <lineage>
        <taxon>Eukaryota</taxon>
        <taxon>Fungi</taxon>
        <taxon>Dikarya</taxon>
        <taxon>Ascomycota</taxon>
        <taxon>Pezizomycotina</taxon>
        <taxon>Sordariomycetes</taxon>
        <taxon>Sordariomycetidae</taxon>
        <taxon>Magnaporthales</taxon>
        <taxon>Pyriculariaceae</taxon>
        <taxon>Pyricularia</taxon>
    </lineage>
</organism>
<dbReference type="HOGENOM" id="CLU_1005000_0_0_1"/>
<evidence type="ECO:0000313" key="2">
    <source>
        <dbReference type="Proteomes" id="UP000009058"/>
    </source>
</evidence>
<dbReference type="SMR" id="G4N8Z7"/>
<reference evidence="1 2" key="1">
    <citation type="journal article" date="2005" name="Nature">
        <title>The genome sequence of the rice blast fungus Magnaporthe grisea.</title>
        <authorList>
            <person name="Dean R.A."/>
            <person name="Talbot N.J."/>
            <person name="Ebbole D.J."/>
            <person name="Farman M.L."/>
            <person name="Mitchell T.K."/>
            <person name="Orbach M.J."/>
            <person name="Thon M."/>
            <person name="Kulkarni R."/>
            <person name="Xu J.R."/>
            <person name="Pan H."/>
            <person name="Read N.D."/>
            <person name="Lee Y.H."/>
            <person name="Carbone I."/>
            <person name="Brown D."/>
            <person name="Oh Y.Y."/>
            <person name="Donofrio N."/>
            <person name="Jeong J.S."/>
            <person name="Soanes D.M."/>
            <person name="Djonovic S."/>
            <person name="Kolomiets E."/>
            <person name="Rehmeyer C."/>
            <person name="Li W."/>
            <person name="Harding M."/>
            <person name="Kim S."/>
            <person name="Lebrun M.H."/>
            <person name="Bohnert H."/>
            <person name="Coughlan S."/>
            <person name="Butler J."/>
            <person name="Calvo S."/>
            <person name="Ma L.J."/>
            <person name="Nicol R."/>
            <person name="Purcell S."/>
            <person name="Nusbaum C."/>
            <person name="Galagan J.E."/>
            <person name="Birren B.W."/>
        </authorList>
    </citation>
    <scope>NUCLEOTIDE SEQUENCE [LARGE SCALE GENOMIC DNA]</scope>
    <source>
        <strain evidence="2">70-15 / ATCC MYA-4617 / FGSC 8958</strain>
    </source>
</reference>
<proteinExistence type="predicted"/>
<keyword evidence="2" id="KW-1185">Reference proteome</keyword>
<dbReference type="AlphaFoldDB" id="G4N8Z7"/>
<dbReference type="RefSeq" id="XP_003717411.1">
    <property type="nucleotide sequence ID" value="XM_003717363.1"/>
</dbReference>
<sequence length="277" mass="30033">MSNPPPFVSTPSFVSVPTFPCRLGSSFGLASPFLSFPSSSTPVSNTKQQQLSTFSFPLFIGSSHYPSSQSSLQSQDIPGRALRRSKSNNASFHLASRCTTQDPSILILPSPIPSTRPFFSNFKRQATNKPPSSSSFALSTMTNNYENAEAQQATAAEMCQAAQGMLRQVLEQNEQLSKLAGAVCQTTEVVELANALVTAIQRAVHHHQHADGMAFAIANECVAELREQVRKAIRAAVEAAPEFVLEEADEKESLDLLEAILEDVFAEDALVLVQKTE</sequence>
<name>G4N8Z7_PYRO7</name>
<dbReference type="InParanoid" id="G4N8Z7"/>
<dbReference type="KEGG" id="mgr:MGG_13582"/>
<protein>
    <submittedName>
        <fullName evidence="1">Uncharacterized protein</fullName>
    </submittedName>
</protein>
<dbReference type="VEuPathDB" id="FungiDB:MGG_13582"/>